<dbReference type="SUPFAM" id="SSF56672">
    <property type="entry name" value="DNA/RNA polymerases"/>
    <property type="match status" value="1"/>
</dbReference>
<feature type="domain" description="Tf2-1-like SH3-like" evidence="2">
    <location>
        <begin position="409"/>
        <end position="444"/>
    </location>
</feature>
<evidence type="ECO:0000259" key="2">
    <source>
        <dbReference type="Pfam" id="PF24626"/>
    </source>
</evidence>
<dbReference type="Pfam" id="PF00078">
    <property type="entry name" value="RVT_1"/>
    <property type="match status" value="1"/>
</dbReference>
<gene>
    <name evidence="3" type="ORF">MTR67_051301</name>
</gene>
<dbReference type="PANTHER" id="PTHR24559">
    <property type="entry name" value="TRANSPOSON TY3-I GAG-POL POLYPROTEIN"/>
    <property type="match status" value="1"/>
</dbReference>
<dbReference type="SUPFAM" id="SSF53098">
    <property type="entry name" value="Ribonuclease H-like"/>
    <property type="match status" value="1"/>
</dbReference>
<organism evidence="3 4">
    <name type="scientific">Solanum verrucosum</name>
    <dbReference type="NCBI Taxonomy" id="315347"/>
    <lineage>
        <taxon>Eukaryota</taxon>
        <taxon>Viridiplantae</taxon>
        <taxon>Streptophyta</taxon>
        <taxon>Embryophyta</taxon>
        <taxon>Tracheophyta</taxon>
        <taxon>Spermatophyta</taxon>
        <taxon>Magnoliopsida</taxon>
        <taxon>eudicotyledons</taxon>
        <taxon>Gunneridae</taxon>
        <taxon>Pentapetalae</taxon>
        <taxon>asterids</taxon>
        <taxon>lamiids</taxon>
        <taxon>Solanales</taxon>
        <taxon>Solanaceae</taxon>
        <taxon>Solanoideae</taxon>
        <taxon>Solaneae</taxon>
        <taxon>Solanum</taxon>
    </lineage>
</organism>
<sequence length="494" mass="57339">MLDKGFIRPSISPWATPGLFVKKKNGSLRMCIDYRQLNKVTIINKYILPRIDDIFAQLQGVNYFSKIDLKSGYHQLRVKEDDITKMTFRTRYGHYEFLVMSFGLTNAPTEFIDLMNRVFRQYLGMFVIVFINDILIYSRSEDDHINHLRIVLKILKEQQLLKSLANVSFGLAFTAKFIFSESCEKSFQELKDRLPSALVLTLSEGTDGVIVYCDASRIGGGFCLKDLEALFVRWLELLMDYDINVLYHPGKANVVVDAFSRLSMGSAAHIEEAKKELGLGTKVKLSMNFHPHTDGQVEQNIQPLEDMSRACVIDFKGNWDDHLLLIEFAYNNSYHSSIGMAPFETLYGRRCRSPIGWFEVGEVSLIGTELVHEAMEKDRLIRERLRTAQSRQNSYDDVRRRDLEFDVHDWVYLKISPMKGVMRFGKKGKLSPRYVGPYQILRRVELEEEERVQARIKVKSAFIKHLWELILRYDDFSSMESFLPWSPQDSPIEK</sequence>
<dbReference type="PANTHER" id="PTHR24559:SF444">
    <property type="entry name" value="REVERSE TRANSCRIPTASE DOMAIN-CONTAINING PROTEIN"/>
    <property type="match status" value="1"/>
</dbReference>
<keyword evidence="4" id="KW-1185">Reference proteome</keyword>
<evidence type="ECO:0000259" key="1">
    <source>
        <dbReference type="Pfam" id="PF00078"/>
    </source>
</evidence>
<proteinExistence type="predicted"/>
<dbReference type="EMBL" id="CP133623">
    <property type="protein sequence ID" value="WMV57916.1"/>
    <property type="molecule type" value="Genomic_DNA"/>
</dbReference>
<dbReference type="GO" id="GO:0003676">
    <property type="term" value="F:nucleic acid binding"/>
    <property type="evidence" value="ECO:0007669"/>
    <property type="project" value="InterPro"/>
</dbReference>
<dbReference type="InterPro" id="IPR000477">
    <property type="entry name" value="RT_dom"/>
</dbReference>
<evidence type="ECO:0008006" key="5">
    <source>
        <dbReference type="Google" id="ProtNLM"/>
    </source>
</evidence>
<dbReference type="Pfam" id="PF24626">
    <property type="entry name" value="SH3_Tf2-1"/>
    <property type="match status" value="1"/>
</dbReference>
<name>A0AAF1A005_SOLVR</name>
<dbReference type="AlphaFoldDB" id="A0AAF1A005"/>
<feature type="domain" description="Reverse transcriptase" evidence="1">
    <location>
        <begin position="21"/>
        <end position="160"/>
    </location>
</feature>
<dbReference type="Gene3D" id="3.10.10.10">
    <property type="entry name" value="HIV Type 1 Reverse Transcriptase, subunit A, domain 1"/>
    <property type="match status" value="1"/>
</dbReference>
<evidence type="ECO:0000313" key="3">
    <source>
        <dbReference type="EMBL" id="WMV57916.1"/>
    </source>
</evidence>
<dbReference type="InterPro" id="IPR012337">
    <property type="entry name" value="RNaseH-like_sf"/>
</dbReference>
<reference evidence="3" key="1">
    <citation type="submission" date="2023-08" db="EMBL/GenBank/DDBJ databases">
        <title>A de novo genome assembly of Solanum verrucosum Schlechtendal, a Mexican diploid species geographically isolated from the other diploid A-genome species in potato relatives.</title>
        <authorList>
            <person name="Hosaka K."/>
        </authorList>
    </citation>
    <scope>NUCLEOTIDE SEQUENCE</scope>
    <source>
        <tissue evidence="3">Young leaves</tissue>
    </source>
</reference>
<dbReference type="InterPro" id="IPR043128">
    <property type="entry name" value="Rev_trsase/Diguanyl_cyclase"/>
</dbReference>
<dbReference type="Proteomes" id="UP001234989">
    <property type="component" value="Chromosome 12"/>
</dbReference>
<dbReference type="InterPro" id="IPR036397">
    <property type="entry name" value="RNaseH_sf"/>
</dbReference>
<dbReference type="InterPro" id="IPR043502">
    <property type="entry name" value="DNA/RNA_pol_sf"/>
</dbReference>
<evidence type="ECO:0000313" key="4">
    <source>
        <dbReference type="Proteomes" id="UP001234989"/>
    </source>
</evidence>
<dbReference type="Gene3D" id="3.30.70.270">
    <property type="match status" value="1"/>
</dbReference>
<protein>
    <recommendedName>
        <fullName evidence="5">Reverse transcriptase domain-containing protein</fullName>
    </recommendedName>
</protein>
<accession>A0AAF1A005</accession>
<dbReference type="InterPro" id="IPR056924">
    <property type="entry name" value="SH3_Tf2-1"/>
</dbReference>
<dbReference type="Gene3D" id="3.30.420.10">
    <property type="entry name" value="Ribonuclease H-like superfamily/Ribonuclease H"/>
    <property type="match status" value="1"/>
</dbReference>
<dbReference type="CDD" id="cd01647">
    <property type="entry name" value="RT_LTR"/>
    <property type="match status" value="1"/>
</dbReference>
<dbReference type="InterPro" id="IPR053134">
    <property type="entry name" value="RNA-dir_DNA_polymerase"/>
</dbReference>